<reference evidence="4 5" key="1">
    <citation type="submission" date="2023-05" db="EMBL/GenBank/DDBJ databases">
        <title>Novel species of genus Flectobacillus isolated from stream in China.</title>
        <authorList>
            <person name="Lu H."/>
        </authorList>
    </citation>
    <scope>NUCLEOTIDE SEQUENCE [LARGE SCALE GENOMIC DNA]</scope>
    <source>
        <strain evidence="4 5">KCTC 42575</strain>
    </source>
</reference>
<comment type="caution">
    <text evidence="4">The sequence shown here is derived from an EMBL/GenBank/DDBJ whole genome shotgun (WGS) entry which is preliminary data.</text>
</comment>
<keyword evidence="5" id="KW-1185">Reference proteome</keyword>
<evidence type="ECO:0000259" key="2">
    <source>
        <dbReference type="Pfam" id="PF06452"/>
    </source>
</evidence>
<accession>A0ABT6Y613</accession>
<feature type="signal peptide" evidence="1">
    <location>
        <begin position="1"/>
        <end position="17"/>
    </location>
</feature>
<dbReference type="Pfam" id="PF19313">
    <property type="entry name" value="DUF5916"/>
    <property type="match status" value="1"/>
</dbReference>
<feature type="domain" description="Carbohydrate-binding" evidence="2">
    <location>
        <begin position="43"/>
        <end position="192"/>
    </location>
</feature>
<feature type="domain" description="DUF5916" evidence="3">
    <location>
        <begin position="243"/>
        <end position="353"/>
    </location>
</feature>
<dbReference type="Proteomes" id="UP001236507">
    <property type="component" value="Unassembled WGS sequence"/>
</dbReference>
<evidence type="ECO:0000256" key="1">
    <source>
        <dbReference type="SAM" id="SignalP"/>
    </source>
</evidence>
<keyword evidence="1" id="KW-0732">Signal</keyword>
<dbReference type="SUPFAM" id="SSF49344">
    <property type="entry name" value="CBD9-like"/>
    <property type="match status" value="1"/>
</dbReference>
<sequence length="735" mass="84663">MKRFLLPLLLVWTGVSAQDAEVFKPDSIKKELRAIQIHHKLKVDGLLNDEEWKLAPSSPHFTQIEPFQGNKPNHQTEVKVLYNNHFLYFGIISKDSLGKKAIRATDFKRDFNALQHDLIMLSFDGFNDQRNAISLGTNPYGVQRDLLSFDDLYYDMDWDGLWRVRTSRSDSGWVAEIAIPWQTLRYPKTADSIQNWGINIYRNRRLSNEVSALSAFPRSFTAMRMNYAGKLTNLKPPPPTSNIRFQPYFLTSYDHYSGYDASVKPEATSVKVGGEMKWAINTNTIFDLTINTDFAQADADRQVNNVSRFSVFFPERRQFFLENASLFGVGISRNPDESGGNMRIQPFFSRRIGLDDKGNPIPIEIGGRIVYRSDKRNFGAILMRQKELGDSPATNFFVGRFSENFGKQNRVGGLLTLKNRPDGTNIVSTVDAFFRLSDTHSLNTLVSQSSSSITGKNGMTAYAQYFFVNNQFKIWWTQSIVTKDYDPELGFVSRNDVVATTPGIFWWYRGKHLPFKKWLRAWEPSIFPEFYHQASTGKLIERVWTIYPIWLNLQSGGYFGYSINPTYQYLTEAFEPLGVKIGAGEYNYVRHQMYYSTDPSRVLNLQVGYSGGSYFNGHLDGADATLQFAPMPHVSLSGRFNRNHFSKVGENQTTTNVDLYSIEGRFALNPRLQLIGFYQRNSENSSQNYNIRFSWEYQPLSYIYLVFNQQAFNPYMERVRVENHVITKISYLKQF</sequence>
<gene>
    <name evidence="4" type="ORF">QM524_07335</name>
</gene>
<dbReference type="InterPro" id="IPR045670">
    <property type="entry name" value="DUF5916"/>
</dbReference>
<evidence type="ECO:0000259" key="3">
    <source>
        <dbReference type="Pfam" id="PF19313"/>
    </source>
</evidence>
<dbReference type="EMBL" id="JASHIF010000007">
    <property type="protein sequence ID" value="MDI9859013.1"/>
    <property type="molecule type" value="Genomic_DNA"/>
</dbReference>
<dbReference type="RefSeq" id="WP_283344077.1">
    <property type="nucleotide sequence ID" value="NZ_JASHIF010000007.1"/>
</dbReference>
<dbReference type="InterPro" id="IPR010502">
    <property type="entry name" value="Carb-bd_dom_fam9"/>
</dbReference>
<dbReference type="CDD" id="cd09618">
    <property type="entry name" value="CBM9_like_2"/>
    <property type="match status" value="1"/>
</dbReference>
<feature type="chain" id="PRO_5046587401" evidence="1">
    <location>
        <begin position="18"/>
        <end position="735"/>
    </location>
</feature>
<organism evidence="4 5">
    <name type="scientific">Flectobacillus roseus</name>
    <dbReference type="NCBI Taxonomy" id="502259"/>
    <lineage>
        <taxon>Bacteria</taxon>
        <taxon>Pseudomonadati</taxon>
        <taxon>Bacteroidota</taxon>
        <taxon>Cytophagia</taxon>
        <taxon>Cytophagales</taxon>
        <taxon>Flectobacillaceae</taxon>
        <taxon>Flectobacillus</taxon>
    </lineage>
</organism>
<dbReference type="Pfam" id="PF06452">
    <property type="entry name" value="CBM9_1"/>
    <property type="match status" value="1"/>
</dbReference>
<name>A0ABT6Y613_9BACT</name>
<evidence type="ECO:0000313" key="4">
    <source>
        <dbReference type="EMBL" id="MDI9859013.1"/>
    </source>
</evidence>
<proteinExistence type="predicted"/>
<evidence type="ECO:0000313" key="5">
    <source>
        <dbReference type="Proteomes" id="UP001236507"/>
    </source>
</evidence>
<dbReference type="Gene3D" id="2.60.40.1190">
    <property type="match status" value="1"/>
</dbReference>
<protein>
    <submittedName>
        <fullName evidence="4">DUF5916 domain-containing protein</fullName>
    </submittedName>
</protein>